<dbReference type="Gene3D" id="3.40.50.2000">
    <property type="entry name" value="Glycogen Phosphorylase B"/>
    <property type="match status" value="2"/>
</dbReference>
<gene>
    <name evidence="3" type="ORF">H5J25_04810</name>
</gene>
<evidence type="ECO:0000259" key="2">
    <source>
        <dbReference type="Pfam" id="PF13439"/>
    </source>
</evidence>
<dbReference type="Proteomes" id="UP000595894">
    <property type="component" value="Chromosome"/>
</dbReference>
<feature type="domain" description="Glycosyl transferase family 1" evidence="1">
    <location>
        <begin position="219"/>
        <end position="361"/>
    </location>
</feature>
<accession>A0A974NWB0</accession>
<dbReference type="EMBL" id="CP061035">
    <property type="protein sequence ID" value="QQV78063.1"/>
    <property type="molecule type" value="Genomic_DNA"/>
</dbReference>
<evidence type="ECO:0000313" key="3">
    <source>
        <dbReference type="EMBL" id="QQV78063.1"/>
    </source>
</evidence>
<keyword evidence="4" id="KW-1185">Reference proteome</keyword>
<name>A0A974NWB0_9SPHN</name>
<dbReference type="RefSeq" id="WP_202094992.1">
    <property type="nucleotide sequence ID" value="NZ_CP061035.1"/>
</dbReference>
<dbReference type="GO" id="GO:0016757">
    <property type="term" value="F:glycosyltransferase activity"/>
    <property type="evidence" value="ECO:0007669"/>
    <property type="project" value="InterPro"/>
</dbReference>
<dbReference type="InterPro" id="IPR028098">
    <property type="entry name" value="Glyco_trans_4-like_N"/>
</dbReference>
<dbReference type="PANTHER" id="PTHR45947">
    <property type="entry name" value="SULFOQUINOVOSYL TRANSFERASE SQD2"/>
    <property type="match status" value="1"/>
</dbReference>
<dbReference type="InterPro" id="IPR001296">
    <property type="entry name" value="Glyco_trans_1"/>
</dbReference>
<evidence type="ECO:0000313" key="4">
    <source>
        <dbReference type="Proteomes" id="UP000595894"/>
    </source>
</evidence>
<organism evidence="3 4">
    <name type="scientific">Sphingomonas aliaeris</name>
    <dbReference type="NCBI Taxonomy" id="2759526"/>
    <lineage>
        <taxon>Bacteria</taxon>
        <taxon>Pseudomonadati</taxon>
        <taxon>Pseudomonadota</taxon>
        <taxon>Alphaproteobacteria</taxon>
        <taxon>Sphingomonadales</taxon>
        <taxon>Sphingomonadaceae</taxon>
        <taxon>Sphingomonas</taxon>
    </lineage>
</organism>
<dbReference type="Pfam" id="PF13439">
    <property type="entry name" value="Glyco_transf_4"/>
    <property type="match status" value="1"/>
</dbReference>
<dbReference type="SUPFAM" id="SSF53756">
    <property type="entry name" value="UDP-Glycosyltransferase/glycogen phosphorylase"/>
    <property type="match status" value="1"/>
</dbReference>
<dbReference type="KEGG" id="sari:H5J25_04810"/>
<feature type="domain" description="Glycosyltransferase subfamily 4-like N-terminal" evidence="2">
    <location>
        <begin position="100"/>
        <end position="205"/>
    </location>
</feature>
<evidence type="ECO:0000259" key="1">
    <source>
        <dbReference type="Pfam" id="PF00534"/>
    </source>
</evidence>
<dbReference type="PANTHER" id="PTHR45947:SF15">
    <property type="entry name" value="TEICHURONIC ACID BIOSYNTHESIS GLYCOSYLTRANSFERASE TUAC-RELATED"/>
    <property type="match status" value="1"/>
</dbReference>
<dbReference type="Pfam" id="PF00534">
    <property type="entry name" value="Glycos_transf_1"/>
    <property type="match status" value="1"/>
</dbReference>
<dbReference type="InterPro" id="IPR050194">
    <property type="entry name" value="Glycosyltransferase_grp1"/>
</dbReference>
<dbReference type="AlphaFoldDB" id="A0A974NWB0"/>
<reference evidence="4" key="1">
    <citation type="submission" date="2020-09" db="EMBL/GenBank/DDBJ databases">
        <title>Sphingomonas sp., a new species isolated from pork steak.</title>
        <authorList>
            <person name="Heidler von Heilborn D."/>
        </authorList>
    </citation>
    <scope>NUCLEOTIDE SEQUENCE [LARGE SCALE GENOMIC DNA]</scope>
</reference>
<sequence>MKIAYLINRYPAVSHSFIRREILALEAAGASVERFSIRPFDQNLPDPADRAEADRTQVVVSQGIAALFAATLKMLITSPARFFHALRIALKAFADEPRRGWRQLFYLVEACWLARKLRGVDHLHAHFGTNPAAVARLIGALTGIPYSFTVHGPDEFDAPGALDIAGKIADARHVMAISSYGRSQLMRWSDPGHWSKIAVVPCGVDRVFTEANAPRADYGKTLCCVARLSAQKGIPLLIEAVTELASRRSDFRLVLVGDGEMRAEIERMIVDRGLSEIVSITGFVGAAQVRDILLSSRAMVLPSFAEGLPVVIMEALALETPVIVTAIAGVPELVTEDCGWVIPAGSVPALVQAMDDALDCDTATLAAKGRTGRARVLERHESGKIGADLAALLQDVA</sequence>
<proteinExistence type="predicted"/>
<protein>
    <submittedName>
        <fullName evidence="3">Glycosyltransferase</fullName>
    </submittedName>
</protein>